<name>A0A101U802_9ACTN</name>
<keyword evidence="2" id="KW-1185">Reference proteome</keyword>
<accession>A0A101U802</accession>
<reference evidence="1 2" key="1">
    <citation type="submission" date="2015-10" db="EMBL/GenBank/DDBJ databases">
        <title>Draft genome sequence of Streptomyces caeruleatus NRRL B-24802, type strain for the species Streptomyces caeruleatus.</title>
        <authorList>
            <person name="Ruckert C."/>
            <person name="Winkler A."/>
            <person name="Kalinowski J."/>
            <person name="Kampfer P."/>
            <person name="Glaeser S."/>
        </authorList>
    </citation>
    <scope>NUCLEOTIDE SEQUENCE [LARGE SCALE GENOMIC DNA]</scope>
    <source>
        <strain evidence="1 2">NRRL B-24802</strain>
    </source>
</reference>
<dbReference type="EMBL" id="LMWY01000003">
    <property type="protein sequence ID" value="KUO05920.1"/>
    <property type="molecule type" value="Genomic_DNA"/>
</dbReference>
<dbReference type="AlphaFoldDB" id="A0A101U802"/>
<proteinExistence type="predicted"/>
<organism evidence="1 2">
    <name type="scientific">Streptomyces caeruleatus</name>
    <dbReference type="NCBI Taxonomy" id="661399"/>
    <lineage>
        <taxon>Bacteria</taxon>
        <taxon>Bacillati</taxon>
        <taxon>Actinomycetota</taxon>
        <taxon>Actinomycetes</taxon>
        <taxon>Kitasatosporales</taxon>
        <taxon>Streptomycetaceae</taxon>
        <taxon>Streptomyces</taxon>
    </lineage>
</organism>
<evidence type="ECO:0000313" key="1">
    <source>
        <dbReference type="EMBL" id="KUO05920.1"/>
    </source>
</evidence>
<sequence>MYVSNIEVMLGQIVPAAGAAVAVYGAAVLRPVEDEAAGATVRLGQRLLAHIRGRAADPAAIDGAVTDLATDPDDPDALAALRLQIRRALAADPSLVHEIAALLPAAGHAQSGGARSVAVSGSVSGIVSTGDGAMNIQRQ</sequence>
<gene>
    <name evidence="1" type="ORF">AQJ67_03655</name>
</gene>
<evidence type="ECO:0000313" key="2">
    <source>
        <dbReference type="Proteomes" id="UP000053429"/>
    </source>
</evidence>
<dbReference type="Proteomes" id="UP000053429">
    <property type="component" value="Unassembled WGS sequence"/>
</dbReference>
<protein>
    <submittedName>
        <fullName evidence="1">Uncharacterized protein</fullName>
    </submittedName>
</protein>
<comment type="caution">
    <text evidence="1">The sequence shown here is derived from an EMBL/GenBank/DDBJ whole genome shotgun (WGS) entry which is preliminary data.</text>
</comment>